<dbReference type="InterPro" id="IPR032834">
    <property type="entry name" value="NatK-like_C"/>
</dbReference>
<keyword evidence="1" id="KW-1133">Transmembrane helix</keyword>
<feature type="domain" description="Sensor histidine kinase NatK-like C-terminal" evidence="2">
    <location>
        <begin position="252"/>
        <end position="340"/>
    </location>
</feature>
<comment type="caution">
    <text evidence="3">The sequence shown here is derived from an EMBL/GenBank/DDBJ whole genome shotgun (WGS) entry which is preliminary data.</text>
</comment>
<proteinExistence type="predicted"/>
<reference evidence="3 4" key="1">
    <citation type="submission" date="2018-12" db="EMBL/GenBank/DDBJ databases">
        <title>Unveiling genomic diversity among members of the Bifidobacterium pseudolongum species, a widely distributed gut commensal of the animal kingdom.</title>
        <authorList>
            <person name="Lugli G.A."/>
            <person name="Duranti S."/>
            <person name="Albert K."/>
            <person name="Mancabelli L."/>
            <person name="Napoli S."/>
            <person name="Viappiani A."/>
            <person name="Anzalone R."/>
            <person name="Longhi G."/>
            <person name="Milani C."/>
            <person name="Turroni F."/>
            <person name="Alessandri G."/>
            <person name="Sela D.A."/>
            <person name="Van Sinderen D."/>
            <person name="Ventura M."/>
        </authorList>
    </citation>
    <scope>NUCLEOTIDE SEQUENCE [LARGE SCALE GENOMIC DNA]</scope>
    <source>
        <strain evidence="3 4">2032B</strain>
    </source>
</reference>
<dbReference type="Pfam" id="PF14501">
    <property type="entry name" value="HATPase_c_5"/>
    <property type="match status" value="1"/>
</dbReference>
<accession>A0A4Q5AEB8</accession>
<gene>
    <name evidence="3" type="ORF">PG2032B_1215</name>
</gene>
<feature type="transmembrane region" description="Helical" evidence="1">
    <location>
        <begin position="107"/>
        <end position="128"/>
    </location>
</feature>
<dbReference type="Proteomes" id="UP000292535">
    <property type="component" value="Unassembled WGS sequence"/>
</dbReference>
<dbReference type="InterPro" id="IPR036890">
    <property type="entry name" value="HATPase_C_sf"/>
</dbReference>
<feature type="transmembrane region" description="Helical" evidence="1">
    <location>
        <begin position="46"/>
        <end position="68"/>
    </location>
</feature>
<evidence type="ECO:0000313" key="3">
    <source>
        <dbReference type="EMBL" id="RYQ26619.1"/>
    </source>
</evidence>
<protein>
    <recommendedName>
        <fullName evidence="2">Sensor histidine kinase NatK-like C-terminal domain-containing protein</fullName>
    </recommendedName>
</protein>
<feature type="transmembrane region" description="Helical" evidence="1">
    <location>
        <begin position="21"/>
        <end position="40"/>
    </location>
</feature>
<keyword evidence="1" id="KW-0472">Membrane</keyword>
<feature type="transmembrane region" description="Helical" evidence="1">
    <location>
        <begin position="80"/>
        <end position="101"/>
    </location>
</feature>
<dbReference type="SUPFAM" id="SSF55874">
    <property type="entry name" value="ATPase domain of HSP90 chaperone/DNA topoisomerase II/histidine kinase"/>
    <property type="match status" value="1"/>
</dbReference>
<evidence type="ECO:0000313" key="4">
    <source>
        <dbReference type="Proteomes" id="UP000292535"/>
    </source>
</evidence>
<sequence>MWPNCVPSVRKTCANELPSPRLFAIASYTIAVHAFALALNADAHPVMIVCCLIIVALLPLMVVSFAALPHMLRGMPRTHIVLHALFPLSQAAFIGVQLYYALRTRDLPYTIVLVCCSPMCAGIDVLLVKHLIAADQRDKEHDRLRLLELQAEAQRRRMQDFDDASTHLRDEYHDFLNKLDDLDRTLRAGAAHGQMDRDIRDASALLGPYMPRLCSNLVADALLAMKMQEAHHKGIRFDCKAHVDQQTPLSDVELCAVFANMCDNALHACEALRAAGDNSATDLWIRVDARIDAHHCLVSVTNPYLRAPETRPHAECAHPDLREHGWGCSILESIAARHGGVFISAPRRGRWAARFSC</sequence>
<dbReference type="Gene3D" id="3.30.565.10">
    <property type="entry name" value="Histidine kinase-like ATPase, C-terminal domain"/>
    <property type="match status" value="1"/>
</dbReference>
<evidence type="ECO:0000259" key="2">
    <source>
        <dbReference type="Pfam" id="PF14501"/>
    </source>
</evidence>
<keyword evidence="1" id="KW-0812">Transmembrane</keyword>
<organism evidence="3 4">
    <name type="scientific">Bifidobacterium pseudolongum subsp. globosum</name>
    <dbReference type="NCBI Taxonomy" id="1690"/>
    <lineage>
        <taxon>Bacteria</taxon>
        <taxon>Bacillati</taxon>
        <taxon>Actinomycetota</taxon>
        <taxon>Actinomycetes</taxon>
        <taxon>Bifidobacteriales</taxon>
        <taxon>Bifidobacteriaceae</taxon>
        <taxon>Bifidobacterium</taxon>
    </lineage>
</organism>
<name>A0A4Q5AEB8_9BIFI</name>
<evidence type="ECO:0000256" key="1">
    <source>
        <dbReference type="SAM" id="Phobius"/>
    </source>
</evidence>
<dbReference type="EMBL" id="RYUQ01000002">
    <property type="protein sequence ID" value="RYQ26619.1"/>
    <property type="molecule type" value="Genomic_DNA"/>
</dbReference>
<dbReference type="AlphaFoldDB" id="A0A4Q5AEB8"/>